<sequence length="1091" mass="118178">MSELPIGTVTLLLADVEGSTRLWDTQPDIMRAAIARLDDVLAQVAVTHHGARPVEQGEGDSFVIAFQRAADAVACALELQRAPLAPMALRIGLHTGDIQLRDANNYIGPTINRAARLRDLAHGGQTVLSGVTEALVVEQLPPDATLVDLGTHTLRDLPRPERVAQLCHPDLHNEFPPLRTSAGATNLPVHLTNFIGRQTETAHVREALAANRLVTLTGAGGAGKTRLAVHVATTATADFDGVCYIDLAPINHPEAVWPTAARALSLPDQPGRSTAQTLLRFLRDRRLLLVLDNCEHLLEASAHFVTAILGNAPRLSILATSREPLGVTGEATWQVPSLPLTGEAVALFADRARLARADFALNEDYTATVTEICRRLDGMPLAIELAAARARTMTLTEIVDSLHDRFRVLTGGARTSVRRQQTLRASVDWSHALLTDHERILFRRLAVFLGSFDLAAVRAVAGDGTIEHYQILDQLTLLADKSLVVTDNTGGRTRYRLLETMRQYALEKLGESGEADTIRSRHRDYYTETVSQLSAPAQAGHDQRVAQAEADMDNLRGAFEWSLENHDIEDALRLASSLDVLWWTRGRVQQGRTWFNAALPDHEPPDVAPAVYARALAEHAFLETWVTGSASTESARRAVSMARELDDPALLFRALTACGFTLGYTGEAEVAATYFVEAGELARAVGDNWSLIQILAWQANIAQAAGFPLTAVPYAEEGCRLAEALDDRHGLRISQVSRAWVHVQRAELGAAVTEFRAILADAEAAHDEMSAIGATTGLAVAQANQGRAGDARTMALRAVEIARGLDVYFLGLATGTLAIAELAADHITAAREASTQNWEQLGATHPQLATEHLTHHTVHSALAEGDLPLARHCAETSAERATGWHLAVAQLAWSRVARAEGRLDEAERHAHEAVSAATDSGALLPLADILEHFAALVLCDDAVRAARVFGAAAAFRQRTGVIRFPMYDGAYDESVDGLRAAMAPEDFAAAWDEGTRLTTDEVITYIQRGRGERRRSTNGWDSITRAELEVVKLTADGLGNKEIATRLFISPRTVQAHLSHIYAKLGLTSRVQLAQEASRRGLTNEAANIVG</sequence>
<dbReference type="SUPFAM" id="SSF46894">
    <property type="entry name" value="C-terminal effector domain of the bipartite response regulators"/>
    <property type="match status" value="1"/>
</dbReference>
<comment type="caution">
    <text evidence="6">The sequence shown here is derived from an EMBL/GenBank/DDBJ whole genome shotgun (WGS) entry which is preliminary data.</text>
</comment>
<dbReference type="GO" id="GO:0043531">
    <property type="term" value="F:ADP binding"/>
    <property type="evidence" value="ECO:0007669"/>
    <property type="project" value="InterPro"/>
</dbReference>
<gene>
    <name evidence="6" type="ORF">A5630_26905</name>
</gene>
<dbReference type="GO" id="GO:0006355">
    <property type="term" value="P:regulation of DNA-templated transcription"/>
    <property type="evidence" value="ECO:0007669"/>
    <property type="project" value="InterPro"/>
</dbReference>
<evidence type="ECO:0000313" key="7">
    <source>
        <dbReference type="Proteomes" id="UP000093898"/>
    </source>
</evidence>
<dbReference type="SUPFAM" id="SSF52540">
    <property type="entry name" value="P-loop containing nucleoside triphosphate hydrolases"/>
    <property type="match status" value="1"/>
</dbReference>
<dbReference type="PANTHER" id="PTHR47691">
    <property type="entry name" value="REGULATOR-RELATED"/>
    <property type="match status" value="1"/>
</dbReference>
<dbReference type="Gene3D" id="1.10.10.10">
    <property type="entry name" value="Winged helix-like DNA-binding domain superfamily/Winged helix DNA-binding domain"/>
    <property type="match status" value="1"/>
</dbReference>
<dbReference type="InterPro" id="IPR001054">
    <property type="entry name" value="A/G_cyclase"/>
</dbReference>
<dbReference type="InterPro" id="IPR011990">
    <property type="entry name" value="TPR-like_helical_dom_sf"/>
</dbReference>
<dbReference type="SUPFAM" id="SSF48452">
    <property type="entry name" value="TPR-like"/>
    <property type="match status" value="1"/>
</dbReference>
<keyword evidence="2" id="KW-0238">DNA-binding</keyword>
<dbReference type="Gene3D" id="3.30.70.1230">
    <property type="entry name" value="Nucleotide cyclase"/>
    <property type="match status" value="2"/>
</dbReference>
<name>A0A1A3GW94_MYCMU</name>
<dbReference type="OrthoDB" id="136365at2"/>
<dbReference type="PANTHER" id="PTHR47691:SF3">
    <property type="entry name" value="HTH-TYPE TRANSCRIPTIONAL REGULATOR RV0890C-RELATED"/>
    <property type="match status" value="1"/>
</dbReference>
<dbReference type="Pfam" id="PF00931">
    <property type="entry name" value="NB-ARC"/>
    <property type="match status" value="1"/>
</dbReference>
<keyword evidence="3" id="KW-0804">Transcription</keyword>
<accession>A0A1A3GW94</accession>
<dbReference type="GO" id="GO:0035556">
    <property type="term" value="P:intracellular signal transduction"/>
    <property type="evidence" value="ECO:0007669"/>
    <property type="project" value="InterPro"/>
</dbReference>
<dbReference type="Gene3D" id="3.40.50.300">
    <property type="entry name" value="P-loop containing nucleotide triphosphate hydrolases"/>
    <property type="match status" value="1"/>
</dbReference>
<evidence type="ECO:0000256" key="2">
    <source>
        <dbReference type="ARBA" id="ARBA00023125"/>
    </source>
</evidence>
<dbReference type="InterPro" id="IPR036388">
    <property type="entry name" value="WH-like_DNA-bd_sf"/>
</dbReference>
<dbReference type="InterPro" id="IPR029787">
    <property type="entry name" value="Nucleotide_cyclase"/>
</dbReference>
<dbReference type="FunFam" id="1.10.10.10:FF:000553">
    <property type="entry name" value="Transcriptional regulator, LuxR family"/>
    <property type="match status" value="1"/>
</dbReference>
<dbReference type="SMART" id="SM00421">
    <property type="entry name" value="HTH_LUXR"/>
    <property type="match status" value="1"/>
</dbReference>
<dbReference type="CDD" id="cd07302">
    <property type="entry name" value="CHD"/>
    <property type="match status" value="1"/>
</dbReference>
<evidence type="ECO:0000259" key="5">
    <source>
        <dbReference type="PROSITE" id="PS50125"/>
    </source>
</evidence>
<proteinExistence type="predicted"/>
<dbReference type="SUPFAM" id="SSF55073">
    <property type="entry name" value="Nucleotide cyclase"/>
    <property type="match status" value="1"/>
</dbReference>
<dbReference type="InterPro" id="IPR058852">
    <property type="entry name" value="HTH_77"/>
</dbReference>
<feature type="domain" description="Guanylate cyclase" evidence="5">
    <location>
        <begin position="10"/>
        <end position="118"/>
    </location>
</feature>
<dbReference type="InterPro" id="IPR002182">
    <property type="entry name" value="NB-ARC"/>
</dbReference>
<dbReference type="Pfam" id="PF00196">
    <property type="entry name" value="GerE"/>
    <property type="match status" value="1"/>
</dbReference>
<dbReference type="InterPro" id="IPR027417">
    <property type="entry name" value="P-loop_NTPase"/>
</dbReference>
<protein>
    <submittedName>
        <fullName evidence="6">Transcriptional regulator</fullName>
    </submittedName>
</protein>
<evidence type="ECO:0000256" key="1">
    <source>
        <dbReference type="ARBA" id="ARBA00023015"/>
    </source>
</evidence>
<dbReference type="GO" id="GO:0003677">
    <property type="term" value="F:DNA binding"/>
    <property type="evidence" value="ECO:0007669"/>
    <property type="project" value="UniProtKB-KW"/>
</dbReference>
<dbReference type="PRINTS" id="PR00364">
    <property type="entry name" value="DISEASERSIST"/>
</dbReference>
<dbReference type="InterPro" id="IPR016032">
    <property type="entry name" value="Sig_transdc_resp-reg_C-effctor"/>
</dbReference>
<dbReference type="Gene3D" id="1.25.40.10">
    <property type="entry name" value="Tetratricopeptide repeat domain"/>
    <property type="match status" value="1"/>
</dbReference>
<dbReference type="InterPro" id="IPR000792">
    <property type="entry name" value="Tscrpt_reg_LuxR_C"/>
</dbReference>
<dbReference type="PROSITE" id="PS50125">
    <property type="entry name" value="GUANYLATE_CYCLASE_2"/>
    <property type="match status" value="1"/>
</dbReference>
<dbReference type="CDD" id="cd06170">
    <property type="entry name" value="LuxR_C_like"/>
    <property type="match status" value="1"/>
</dbReference>
<dbReference type="RefSeq" id="WP_064983136.1">
    <property type="nucleotide sequence ID" value="NZ_LZLC01000170.1"/>
</dbReference>
<feature type="domain" description="HTH luxR-type" evidence="4">
    <location>
        <begin position="1016"/>
        <end position="1081"/>
    </location>
</feature>
<dbReference type="AlphaFoldDB" id="A0A1A3GW94"/>
<keyword evidence="1" id="KW-0805">Transcription regulation</keyword>
<evidence type="ECO:0000256" key="3">
    <source>
        <dbReference type="ARBA" id="ARBA00023163"/>
    </source>
</evidence>
<reference evidence="6 7" key="1">
    <citation type="submission" date="2016-06" db="EMBL/GenBank/DDBJ databases">
        <authorList>
            <person name="Kjaerup R.B."/>
            <person name="Dalgaard T.S."/>
            <person name="Juul-Madsen H.R."/>
        </authorList>
    </citation>
    <scope>NUCLEOTIDE SEQUENCE [LARGE SCALE GENOMIC DNA]</scope>
    <source>
        <strain evidence="6 7">1127319.6</strain>
    </source>
</reference>
<dbReference type="PROSITE" id="PS00622">
    <property type="entry name" value="HTH_LUXR_1"/>
    <property type="match status" value="1"/>
</dbReference>
<dbReference type="Pfam" id="PF25872">
    <property type="entry name" value="HTH_77"/>
    <property type="match status" value="1"/>
</dbReference>
<dbReference type="EMBL" id="LZLC01000170">
    <property type="protein sequence ID" value="OBJ39614.1"/>
    <property type="molecule type" value="Genomic_DNA"/>
</dbReference>
<dbReference type="PROSITE" id="PS50043">
    <property type="entry name" value="HTH_LUXR_2"/>
    <property type="match status" value="1"/>
</dbReference>
<organism evidence="6 7">
    <name type="scientific">Mycolicibacterium mucogenicum</name>
    <name type="common">Mycobacterium mucogenicum</name>
    <dbReference type="NCBI Taxonomy" id="56689"/>
    <lineage>
        <taxon>Bacteria</taxon>
        <taxon>Bacillati</taxon>
        <taxon>Actinomycetota</taxon>
        <taxon>Actinomycetes</taxon>
        <taxon>Mycobacteriales</taxon>
        <taxon>Mycobacteriaceae</taxon>
        <taxon>Mycolicibacterium</taxon>
    </lineage>
</organism>
<evidence type="ECO:0000313" key="6">
    <source>
        <dbReference type="EMBL" id="OBJ39614.1"/>
    </source>
</evidence>
<dbReference type="PRINTS" id="PR00038">
    <property type="entry name" value="HTHLUXR"/>
</dbReference>
<dbReference type="GO" id="GO:0009190">
    <property type="term" value="P:cyclic nucleotide biosynthetic process"/>
    <property type="evidence" value="ECO:0007669"/>
    <property type="project" value="InterPro"/>
</dbReference>
<dbReference type="Proteomes" id="UP000093898">
    <property type="component" value="Unassembled WGS sequence"/>
</dbReference>
<evidence type="ECO:0000259" key="4">
    <source>
        <dbReference type="PROSITE" id="PS50043"/>
    </source>
</evidence>
<dbReference type="GO" id="GO:0004016">
    <property type="term" value="F:adenylate cyclase activity"/>
    <property type="evidence" value="ECO:0007669"/>
    <property type="project" value="UniProtKB-ARBA"/>
</dbReference>